<evidence type="ECO:0000256" key="1">
    <source>
        <dbReference type="ARBA" id="ARBA00004370"/>
    </source>
</evidence>
<sequence length="262" mass="29902">MADKKVIPAEEKIPALKEKRKKRTNRRLITYLSVFFFLILLVVYFQSPLSHIRHITVEGNEHTSQDNIIDRIHLQTGDGMWTADLSQAEESVQSHQEIENVTVDRSFPSTVTIQVQEYQRMAYVETTGSFVPVLKNGEILSEKTYEELPSDAPILRNFENRDKLAAFSKELSNLGEGVMNRISEVIYSPVEDDQNRLRLYMNDGIEVESTIQNFASHMAQYPSVARQVDPGAEGILHMKMSPYFEAEQSDAAEGEEESVEEE</sequence>
<comment type="function">
    <text evidence="8">Cell division protein that may be involved in stabilizing or promoting the assembly of the division complex.</text>
</comment>
<dbReference type="HAMAP" id="MF_00912">
    <property type="entry name" value="DivIB"/>
    <property type="match status" value="1"/>
</dbReference>
<dbReference type="GO" id="GO:0051301">
    <property type="term" value="P:cell division"/>
    <property type="evidence" value="ECO:0007669"/>
    <property type="project" value="UniProtKB-KW"/>
</dbReference>
<keyword evidence="2 8" id="KW-1003">Cell membrane</keyword>
<keyword evidence="5 8" id="KW-1133">Transmembrane helix</keyword>
<dbReference type="Gene3D" id="3.40.50.10960">
    <property type="match status" value="1"/>
</dbReference>
<comment type="caution">
    <text evidence="10">The sequence shown here is derived from an EMBL/GenBank/DDBJ whole genome shotgun (WGS) entry which is preliminary data.</text>
</comment>
<accession>A0ABW5SYS4</accession>
<keyword evidence="6 8" id="KW-0472">Membrane</keyword>
<comment type="subcellular location">
    <subcellularLocation>
        <location evidence="8">Cell membrane</location>
        <topology evidence="8">Single-pass type II membrane protein</topology>
    </subcellularLocation>
    <subcellularLocation>
        <location evidence="1">Membrane</location>
    </subcellularLocation>
    <text evidence="8">Localizes to the division septum.</text>
</comment>
<dbReference type="Proteomes" id="UP001597520">
    <property type="component" value="Unassembled WGS sequence"/>
</dbReference>
<dbReference type="InterPro" id="IPR005548">
    <property type="entry name" value="Cell_div_FtsQ/DivIB_C"/>
</dbReference>
<evidence type="ECO:0000313" key="10">
    <source>
        <dbReference type="EMBL" id="MFD2704892.1"/>
    </source>
</evidence>
<reference evidence="11" key="1">
    <citation type="journal article" date="2019" name="Int. J. Syst. Evol. Microbiol.">
        <title>The Global Catalogue of Microorganisms (GCM) 10K type strain sequencing project: providing services to taxonomists for standard genome sequencing and annotation.</title>
        <authorList>
            <consortium name="The Broad Institute Genomics Platform"/>
            <consortium name="The Broad Institute Genome Sequencing Center for Infectious Disease"/>
            <person name="Wu L."/>
            <person name="Ma J."/>
        </authorList>
    </citation>
    <scope>NUCLEOTIDE SEQUENCE [LARGE SCALE GENOMIC DNA]</scope>
    <source>
        <strain evidence="11">KCTC 33792</strain>
    </source>
</reference>
<dbReference type="InterPro" id="IPR013685">
    <property type="entry name" value="POTRA_FtsQ_type"/>
</dbReference>
<dbReference type="RefSeq" id="WP_380712159.1">
    <property type="nucleotide sequence ID" value="NZ_JBHUML010000002.1"/>
</dbReference>
<dbReference type="Pfam" id="PF08478">
    <property type="entry name" value="POTRA_1"/>
    <property type="match status" value="1"/>
</dbReference>
<evidence type="ECO:0000256" key="8">
    <source>
        <dbReference type="HAMAP-Rule" id="MF_00912"/>
    </source>
</evidence>
<dbReference type="InterPro" id="IPR034746">
    <property type="entry name" value="POTRA"/>
</dbReference>
<dbReference type="InterPro" id="IPR026580">
    <property type="entry name" value="DivIB"/>
</dbReference>
<feature type="transmembrane region" description="Helical" evidence="8">
    <location>
        <begin position="28"/>
        <end position="45"/>
    </location>
</feature>
<feature type="domain" description="POTRA" evidence="9">
    <location>
        <begin position="50"/>
        <end position="118"/>
    </location>
</feature>
<evidence type="ECO:0000313" key="11">
    <source>
        <dbReference type="Proteomes" id="UP001597520"/>
    </source>
</evidence>
<keyword evidence="11" id="KW-1185">Reference proteome</keyword>
<dbReference type="PROSITE" id="PS51779">
    <property type="entry name" value="POTRA"/>
    <property type="match status" value="1"/>
</dbReference>
<proteinExistence type="inferred from homology"/>
<evidence type="ECO:0000256" key="6">
    <source>
        <dbReference type="ARBA" id="ARBA00023136"/>
    </source>
</evidence>
<evidence type="ECO:0000256" key="3">
    <source>
        <dbReference type="ARBA" id="ARBA00022618"/>
    </source>
</evidence>
<evidence type="ECO:0000256" key="5">
    <source>
        <dbReference type="ARBA" id="ARBA00022989"/>
    </source>
</evidence>
<evidence type="ECO:0000259" key="9">
    <source>
        <dbReference type="PROSITE" id="PS51779"/>
    </source>
</evidence>
<name>A0ABW5SYS4_9BACI</name>
<protein>
    <recommendedName>
        <fullName evidence="8">Cell division protein DivIB</fullName>
    </recommendedName>
</protein>
<dbReference type="Gene3D" id="3.10.20.310">
    <property type="entry name" value="membrane protein fhac"/>
    <property type="match status" value="1"/>
</dbReference>
<dbReference type="Pfam" id="PF03799">
    <property type="entry name" value="FtsQ_DivIB_C"/>
    <property type="match status" value="1"/>
</dbReference>
<dbReference type="EMBL" id="JBHUML010000002">
    <property type="protein sequence ID" value="MFD2704892.1"/>
    <property type="molecule type" value="Genomic_DNA"/>
</dbReference>
<organism evidence="10 11">
    <name type="scientific">Salibacterium lacus</name>
    <dbReference type="NCBI Taxonomy" id="1898109"/>
    <lineage>
        <taxon>Bacteria</taxon>
        <taxon>Bacillati</taxon>
        <taxon>Bacillota</taxon>
        <taxon>Bacilli</taxon>
        <taxon>Bacillales</taxon>
        <taxon>Bacillaceae</taxon>
    </lineage>
</organism>
<keyword evidence="4 8" id="KW-0812">Transmembrane</keyword>
<evidence type="ECO:0000256" key="7">
    <source>
        <dbReference type="ARBA" id="ARBA00023306"/>
    </source>
</evidence>
<comment type="similarity">
    <text evidence="8">Belongs to the FtsQ/DivIB family. DivIB subfamily.</text>
</comment>
<dbReference type="InterPro" id="IPR050487">
    <property type="entry name" value="FtsQ_DivIB"/>
</dbReference>
<dbReference type="PANTHER" id="PTHR37820">
    <property type="entry name" value="CELL DIVISION PROTEIN DIVIB"/>
    <property type="match status" value="1"/>
</dbReference>
<keyword evidence="7 8" id="KW-0131">Cell cycle</keyword>
<evidence type="ECO:0000256" key="2">
    <source>
        <dbReference type="ARBA" id="ARBA00022475"/>
    </source>
</evidence>
<dbReference type="PANTHER" id="PTHR37820:SF1">
    <property type="entry name" value="CELL DIVISION PROTEIN FTSQ"/>
    <property type="match status" value="1"/>
</dbReference>
<gene>
    <name evidence="8" type="primary">divIB</name>
    <name evidence="10" type="ORF">ACFSUB_05380</name>
</gene>
<evidence type="ECO:0000256" key="4">
    <source>
        <dbReference type="ARBA" id="ARBA00022692"/>
    </source>
</evidence>
<keyword evidence="3 8" id="KW-0132">Cell division</keyword>